<keyword evidence="2" id="KW-1185">Reference proteome</keyword>
<evidence type="ECO:0000313" key="1">
    <source>
        <dbReference type="EMBL" id="KAH7992127.1"/>
    </source>
</evidence>
<accession>A0ACB8EHP0</accession>
<organism evidence="1 2">
    <name type="scientific">Sphaerodactylus townsendi</name>
    <dbReference type="NCBI Taxonomy" id="933632"/>
    <lineage>
        <taxon>Eukaryota</taxon>
        <taxon>Metazoa</taxon>
        <taxon>Chordata</taxon>
        <taxon>Craniata</taxon>
        <taxon>Vertebrata</taxon>
        <taxon>Euteleostomi</taxon>
        <taxon>Lepidosauria</taxon>
        <taxon>Squamata</taxon>
        <taxon>Bifurcata</taxon>
        <taxon>Gekkota</taxon>
        <taxon>Sphaerodactylidae</taxon>
        <taxon>Sphaerodactylus</taxon>
    </lineage>
</organism>
<protein>
    <submittedName>
        <fullName evidence="1">Uncharacterized protein</fullName>
    </submittedName>
</protein>
<dbReference type="EMBL" id="CM037616">
    <property type="protein sequence ID" value="KAH7992127.1"/>
    <property type="molecule type" value="Genomic_DNA"/>
</dbReference>
<comment type="caution">
    <text evidence="1">The sequence shown here is derived from an EMBL/GenBank/DDBJ whole genome shotgun (WGS) entry which is preliminary data.</text>
</comment>
<sequence length="201" mass="21618">MQWGLAHRLQTRKRNNGIMWPDQGGTPYRGENATHELTLVPGQLQARVPAVPGFPTANYAESGREAMTPRIGFRCCRLPSRAVRPCRKARQEIHTGQAAAREGHPSTTFTTTHALGSTRLAPGSARNVGNGGQREAPVNWLPVPIPTSSLCSHIPHQLTAAGGHADAGRHFTIANGGGLGKLPCPFRRWPQGQASQHPEVA</sequence>
<reference evidence="1" key="1">
    <citation type="submission" date="2021-08" db="EMBL/GenBank/DDBJ databases">
        <title>The first chromosome-level gecko genome reveals the dynamic sex chromosomes of Neotropical dwarf geckos (Sphaerodactylidae: Sphaerodactylus).</title>
        <authorList>
            <person name="Pinto B.J."/>
            <person name="Keating S.E."/>
            <person name="Gamble T."/>
        </authorList>
    </citation>
    <scope>NUCLEOTIDE SEQUENCE</scope>
    <source>
        <strain evidence="1">TG3544</strain>
    </source>
</reference>
<gene>
    <name evidence="1" type="ORF">K3G42_019741</name>
</gene>
<proteinExistence type="predicted"/>
<evidence type="ECO:0000313" key="2">
    <source>
        <dbReference type="Proteomes" id="UP000827872"/>
    </source>
</evidence>
<dbReference type="Proteomes" id="UP000827872">
    <property type="component" value="Linkage Group LG03"/>
</dbReference>
<name>A0ACB8EHP0_9SAUR</name>